<evidence type="ECO:0000259" key="5">
    <source>
        <dbReference type="Pfam" id="PF00535"/>
    </source>
</evidence>
<dbReference type="OrthoDB" id="9766299at2"/>
<feature type="transmembrane region" description="Helical" evidence="4">
    <location>
        <begin position="319"/>
        <end position="337"/>
    </location>
</feature>
<dbReference type="GO" id="GO:0016757">
    <property type="term" value="F:glycosyltransferase activity"/>
    <property type="evidence" value="ECO:0007669"/>
    <property type="project" value="UniProtKB-KW"/>
</dbReference>
<evidence type="ECO:0000256" key="2">
    <source>
        <dbReference type="ARBA" id="ARBA00022676"/>
    </source>
</evidence>
<feature type="transmembrane region" description="Helical" evidence="4">
    <location>
        <begin position="6"/>
        <end position="33"/>
    </location>
</feature>
<organism evidence="6 7">
    <name type="scientific">Candidatus Scalindua japonica</name>
    <dbReference type="NCBI Taxonomy" id="1284222"/>
    <lineage>
        <taxon>Bacteria</taxon>
        <taxon>Pseudomonadati</taxon>
        <taxon>Planctomycetota</taxon>
        <taxon>Candidatus Brocadiia</taxon>
        <taxon>Candidatus Brocadiales</taxon>
        <taxon>Candidatus Scalinduaceae</taxon>
        <taxon>Candidatus Scalindua</taxon>
    </lineage>
</organism>
<dbReference type="PANTHER" id="PTHR43630:SF1">
    <property type="entry name" value="POLY-BETA-1,6-N-ACETYL-D-GLUCOSAMINE SYNTHASE"/>
    <property type="match status" value="1"/>
</dbReference>
<sequence length="389" mass="43756">MLVLKVIFWISGLMIIYPYVGYIVLLWTISLFVSKINRESTALVLPKVTLLISAYNEEFVIKDKILNSLSLDYPKDLIEIVVVSDGSDDGTGSIVEQYEDQGVMLRHFEGRIGKTACLNKAVVLSKGEIVVFSDANSNYDKDAIKNLVRHFCDQKIGFVTGTTKYVTNSDENAIESVGLYSRIEKFTKMLESRIGSCVGADGAIFAVRKSLYQPLKDYDINDFVIPLSVVKQNHRGILESSAFCIEKTASDIRGEFSRQIRITNRTIRAIFNNASLLNPFCCGFFSLELLSHKVCKFLVPFFMLIMFFTNMMLISQGSLYVAVFIAQICFYLIAIINHSLHFLPVLSKLASASYTFTTVNLAILLGWVQYLKGETYTTWSPGQRGDIIQ</sequence>
<evidence type="ECO:0000256" key="1">
    <source>
        <dbReference type="ARBA" id="ARBA00006739"/>
    </source>
</evidence>
<proteinExistence type="inferred from homology"/>
<feature type="transmembrane region" description="Helical" evidence="4">
    <location>
        <begin position="349"/>
        <end position="370"/>
    </location>
</feature>
<gene>
    <name evidence="6" type="ORF">SCALIN_C45_0112</name>
</gene>
<keyword evidence="3 6" id="KW-0808">Transferase</keyword>
<protein>
    <submittedName>
        <fullName evidence="6">Glycosyltransferases</fullName>
    </submittedName>
</protein>
<dbReference type="SUPFAM" id="SSF53448">
    <property type="entry name" value="Nucleotide-diphospho-sugar transferases"/>
    <property type="match status" value="1"/>
</dbReference>
<keyword evidence="2" id="KW-0328">Glycosyltransferase</keyword>
<feature type="domain" description="Glycosyltransferase 2-like" evidence="5">
    <location>
        <begin position="50"/>
        <end position="208"/>
    </location>
</feature>
<evidence type="ECO:0000256" key="4">
    <source>
        <dbReference type="SAM" id="Phobius"/>
    </source>
</evidence>
<dbReference type="InterPro" id="IPR001173">
    <property type="entry name" value="Glyco_trans_2-like"/>
</dbReference>
<dbReference type="Proteomes" id="UP000218542">
    <property type="component" value="Unassembled WGS sequence"/>
</dbReference>
<reference evidence="7" key="1">
    <citation type="journal article" date="2017" name="Environ. Microbiol. Rep.">
        <title>Genetic Diversity of Marine Anaerobic Ammonium-Oxidizing Bacteria as Revealed by Genomic and Proteomic Analyses of 'Candidatus Scalindua japonica'.</title>
        <authorList>
            <person name="Oshiki M."/>
            <person name="Mizuto K."/>
            <person name="Kimura Z."/>
            <person name="Kindaichi T."/>
            <person name="Satoh H."/>
            <person name="Okabe S."/>
        </authorList>
    </citation>
    <scope>NUCLEOTIDE SEQUENCE [LARGE SCALE GENOMIC DNA]</scope>
    <source>
        <strain evidence="7">husup-a2</strain>
    </source>
</reference>
<evidence type="ECO:0000256" key="3">
    <source>
        <dbReference type="ARBA" id="ARBA00022679"/>
    </source>
</evidence>
<dbReference type="AlphaFoldDB" id="A0A286U4A5"/>
<dbReference type="PANTHER" id="PTHR43630">
    <property type="entry name" value="POLY-BETA-1,6-N-ACETYL-D-GLUCOSAMINE SYNTHASE"/>
    <property type="match status" value="1"/>
</dbReference>
<dbReference type="CDD" id="cd06439">
    <property type="entry name" value="CESA_like_1"/>
    <property type="match status" value="1"/>
</dbReference>
<dbReference type="Gene3D" id="3.90.550.10">
    <property type="entry name" value="Spore Coat Polysaccharide Biosynthesis Protein SpsA, Chain A"/>
    <property type="match status" value="1"/>
</dbReference>
<accession>A0A286U4A5</accession>
<dbReference type="EMBL" id="BAOS01000045">
    <property type="protein sequence ID" value="GAX62954.1"/>
    <property type="molecule type" value="Genomic_DNA"/>
</dbReference>
<dbReference type="RefSeq" id="WP_096896346.1">
    <property type="nucleotide sequence ID" value="NZ_BAOS01000045.1"/>
</dbReference>
<evidence type="ECO:0000313" key="6">
    <source>
        <dbReference type="EMBL" id="GAX62954.1"/>
    </source>
</evidence>
<keyword evidence="4" id="KW-0472">Membrane</keyword>
<dbReference type="Pfam" id="PF00535">
    <property type="entry name" value="Glycos_transf_2"/>
    <property type="match status" value="1"/>
</dbReference>
<name>A0A286U4A5_9BACT</name>
<keyword evidence="4" id="KW-1133">Transmembrane helix</keyword>
<comment type="similarity">
    <text evidence="1">Belongs to the glycosyltransferase 2 family.</text>
</comment>
<keyword evidence="4" id="KW-0812">Transmembrane</keyword>
<keyword evidence="7" id="KW-1185">Reference proteome</keyword>
<comment type="caution">
    <text evidence="6">The sequence shown here is derived from an EMBL/GenBank/DDBJ whole genome shotgun (WGS) entry which is preliminary data.</text>
</comment>
<dbReference type="InterPro" id="IPR029044">
    <property type="entry name" value="Nucleotide-diphossugar_trans"/>
</dbReference>
<evidence type="ECO:0000313" key="7">
    <source>
        <dbReference type="Proteomes" id="UP000218542"/>
    </source>
</evidence>